<evidence type="ECO:0000256" key="1">
    <source>
        <dbReference type="SAM" id="MobiDB-lite"/>
    </source>
</evidence>
<evidence type="ECO:0000313" key="3">
    <source>
        <dbReference type="EMBL" id="QEH36867.1"/>
    </source>
</evidence>
<dbReference type="AlphaFoldDB" id="A0A5B9W8Y6"/>
<dbReference type="OrthoDB" id="9772097at2"/>
<evidence type="ECO:0000313" key="4">
    <source>
        <dbReference type="Proteomes" id="UP000324233"/>
    </source>
</evidence>
<dbReference type="PROSITE" id="PS51257">
    <property type="entry name" value="PROKAR_LIPOPROTEIN"/>
    <property type="match status" value="1"/>
</dbReference>
<evidence type="ECO:0000256" key="2">
    <source>
        <dbReference type="SAM" id="SignalP"/>
    </source>
</evidence>
<keyword evidence="2" id="KW-0732">Signal</keyword>
<dbReference type="KEGG" id="agv:OJF2_54520"/>
<protein>
    <recommendedName>
        <fullName evidence="5">Rhamnogalacturonan lyase domain-containing protein</fullName>
    </recommendedName>
</protein>
<dbReference type="SUPFAM" id="SSF49503">
    <property type="entry name" value="Cupredoxins"/>
    <property type="match status" value="1"/>
</dbReference>
<dbReference type="RefSeq" id="WP_148596502.1">
    <property type="nucleotide sequence ID" value="NZ_CP042997.1"/>
</dbReference>
<feature type="chain" id="PRO_5022876010" description="Rhamnogalacturonan lyase domain-containing protein" evidence="2">
    <location>
        <begin position="27"/>
        <end position="313"/>
    </location>
</feature>
<name>A0A5B9W8Y6_9BACT</name>
<dbReference type="Proteomes" id="UP000324233">
    <property type="component" value="Chromosome"/>
</dbReference>
<keyword evidence="4" id="KW-1185">Reference proteome</keyword>
<feature type="compositionally biased region" description="Low complexity" evidence="1">
    <location>
        <begin position="53"/>
        <end position="67"/>
    </location>
</feature>
<dbReference type="Gene3D" id="2.60.40.420">
    <property type="entry name" value="Cupredoxins - blue copper proteins"/>
    <property type="match status" value="1"/>
</dbReference>
<dbReference type="EMBL" id="CP042997">
    <property type="protein sequence ID" value="QEH36867.1"/>
    <property type="molecule type" value="Genomic_DNA"/>
</dbReference>
<evidence type="ECO:0008006" key="5">
    <source>
        <dbReference type="Google" id="ProtNLM"/>
    </source>
</evidence>
<proteinExistence type="predicted"/>
<organism evidence="3 4">
    <name type="scientific">Aquisphaera giovannonii</name>
    <dbReference type="NCBI Taxonomy" id="406548"/>
    <lineage>
        <taxon>Bacteria</taxon>
        <taxon>Pseudomonadati</taxon>
        <taxon>Planctomycetota</taxon>
        <taxon>Planctomycetia</taxon>
        <taxon>Isosphaerales</taxon>
        <taxon>Isosphaeraceae</taxon>
        <taxon>Aquisphaera</taxon>
    </lineage>
</organism>
<feature type="signal peptide" evidence="2">
    <location>
        <begin position="1"/>
        <end position="26"/>
    </location>
</feature>
<dbReference type="InterPro" id="IPR008969">
    <property type="entry name" value="CarboxyPept-like_regulatory"/>
</dbReference>
<feature type="region of interest" description="Disordered" evidence="1">
    <location>
        <begin position="36"/>
        <end position="67"/>
    </location>
</feature>
<gene>
    <name evidence="3" type="ORF">OJF2_54520</name>
</gene>
<sequence length="313" mass="32592" precursor="true">MKTNRTMQLSSIGLSLGATLMVAVFGCGGTASDSSDAIVTPTTPPASSGPKVAAAPTGGSSSNASAPAASSSAAAAAPVKAEGYGTLKGQVVFAGDPPAPKVLFEKGKAAKDPEVCAKDSPILSESLVVDGGTKGVKNVLVYLSKPTSVSDDAKKAMTAATVLFDQNKCVFEPHVLGMMTGTPITLKSSDPVNHNINAKLKASAFNQLLAPQAKQEFTPSAAERTPGEVTCDIHPWMKAWWMVFDHPYFAVTDSKGYFEIKNAPAGTQKVVVWQEGLDKNGFLTAPSGEDVVIKANDAVVHDFKLEPSRLRAQ</sequence>
<dbReference type="SUPFAM" id="SSF49464">
    <property type="entry name" value="Carboxypeptidase regulatory domain-like"/>
    <property type="match status" value="1"/>
</dbReference>
<accession>A0A5B9W8Y6</accession>
<reference evidence="3 4" key="1">
    <citation type="submission" date="2019-08" db="EMBL/GenBank/DDBJ databases">
        <title>Deep-cultivation of Planctomycetes and their phenomic and genomic characterization uncovers novel biology.</title>
        <authorList>
            <person name="Wiegand S."/>
            <person name="Jogler M."/>
            <person name="Boedeker C."/>
            <person name="Pinto D."/>
            <person name="Vollmers J."/>
            <person name="Rivas-Marin E."/>
            <person name="Kohn T."/>
            <person name="Peeters S.H."/>
            <person name="Heuer A."/>
            <person name="Rast P."/>
            <person name="Oberbeckmann S."/>
            <person name="Bunk B."/>
            <person name="Jeske O."/>
            <person name="Meyerdierks A."/>
            <person name="Storesund J.E."/>
            <person name="Kallscheuer N."/>
            <person name="Luecker S."/>
            <person name="Lage O.M."/>
            <person name="Pohl T."/>
            <person name="Merkel B.J."/>
            <person name="Hornburger P."/>
            <person name="Mueller R.-W."/>
            <person name="Bruemmer F."/>
            <person name="Labrenz M."/>
            <person name="Spormann A.M."/>
            <person name="Op den Camp H."/>
            <person name="Overmann J."/>
            <person name="Amann R."/>
            <person name="Jetten M.S.M."/>
            <person name="Mascher T."/>
            <person name="Medema M.H."/>
            <person name="Devos D.P."/>
            <person name="Kaster A.-K."/>
            <person name="Ovreas L."/>
            <person name="Rohde M."/>
            <person name="Galperin M.Y."/>
            <person name="Jogler C."/>
        </authorList>
    </citation>
    <scope>NUCLEOTIDE SEQUENCE [LARGE SCALE GENOMIC DNA]</scope>
    <source>
        <strain evidence="3 4">OJF2</strain>
    </source>
</reference>
<dbReference type="InterPro" id="IPR008972">
    <property type="entry name" value="Cupredoxin"/>
</dbReference>